<evidence type="ECO:0000256" key="1">
    <source>
        <dbReference type="ARBA" id="ARBA00011009"/>
    </source>
</evidence>
<feature type="domain" description="Glycerol-3-phosphate dehydrogenase NAD-dependent C-terminal" evidence="19">
    <location>
        <begin position="179"/>
        <end position="320"/>
    </location>
</feature>
<dbReference type="Proteomes" id="UP000183508">
    <property type="component" value="Unassembled WGS sequence"/>
</dbReference>
<evidence type="ECO:0000256" key="16">
    <source>
        <dbReference type="PIRSR" id="PIRSR000114-3"/>
    </source>
</evidence>
<keyword evidence="7 13" id="KW-0594">Phospholipid biosynthesis</keyword>
<feature type="binding site" evidence="13">
    <location>
        <position position="137"/>
    </location>
    <ligand>
        <name>sn-glycerol 3-phosphate</name>
        <dbReference type="ChEBI" id="CHEBI:57597"/>
    </ligand>
</feature>
<comment type="subcellular location">
    <subcellularLocation>
        <location evidence="13">Cytoplasm</location>
    </subcellularLocation>
</comment>
<dbReference type="RefSeq" id="WP_074956062.1">
    <property type="nucleotide sequence ID" value="NZ_FPBV01000027.1"/>
</dbReference>
<evidence type="ECO:0000259" key="18">
    <source>
        <dbReference type="Pfam" id="PF01210"/>
    </source>
</evidence>
<comment type="similarity">
    <text evidence="1 13 17">Belongs to the NAD-dependent glycerol-3-phosphate dehydrogenase family.</text>
</comment>
<evidence type="ECO:0000259" key="19">
    <source>
        <dbReference type="Pfam" id="PF07479"/>
    </source>
</evidence>
<accession>A0A1I7L780</accession>
<dbReference type="EMBL" id="FPBV01000027">
    <property type="protein sequence ID" value="SFV05597.1"/>
    <property type="molecule type" value="Genomic_DNA"/>
</dbReference>
<dbReference type="GO" id="GO:0005975">
    <property type="term" value="P:carbohydrate metabolic process"/>
    <property type="evidence" value="ECO:0007669"/>
    <property type="project" value="InterPro"/>
</dbReference>
<evidence type="ECO:0000256" key="4">
    <source>
        <dbReference type="ARBA" id="ARBA00023002"/>
    </source>
</evidence>
<feature type="active site" description="Proton acceptor" evidence="13 14">
    <location>
        <position position="190"/>
    </location>
</feature>
<dbReference type="GO" id="GO:0008654">
    <property type="term" value="P:phospholipid biosynthetic process"/>
    <property type="evidence" value="ECO:0007669"/>
    <property type="project" value="UniProtKB-KW"/>
</dbReference>
<keyword evidence="2 13" id="KW-0444">Lipid biosynthesis</keyword>
<keyword evidence="5 13" id="KW-0520">NAD</keyword>
<dbReference type="FunFam" id="3.40.50.720:FF:000019">
    <property type="entry name" value="Glycerol-3-phosphate dehydrogenase [NAD(P)+]"/>
    <property type="match status" value="1"/>
</dbReference>
<evidence type="ECO:0000256" key="6">
    <source>
        <dbReference type="ARBA" id="ARBA00023098"/>
    </source>
</evidence>
<feature type="binding site" evidence="15">
    <location>
        <begin position="254"/>
        <end position="255"/>
    </location>
    <ligand>
        <name>substrate</name>
    </ligand>
</feature>
<dbReference type="OrthoDB" id="9812273at2"/>
<dbReference type="GO" id="GO:0005829">
    <property type="term" value="C:cytosol"/>
    <property type="evidence" value="ECO:0007669"/>
    <property type="project" value="TreeGrafter"/>
</dbReference>
<keyword evidence="21" id="KW-1185">Reference proteome</keyword>
<evidence type="ECO:0000256" key="17">
    <source>
        <dbReference type="RuleBase" id="RU000437"/>
    </source>
</evidence>
<feature type="binding site" evidence="15">
    <location>
        <position position="105"/>
    </location>
    <ligand>
        <name>substrate</name>
    </ligand>
</feature>
<feature type="binding site" evidence="16">
    <location>
        <begin position="7"/>
        <end position="12"/>
    </location>
    <ligand>
        <name>NAD(+)</name>
        <dbReference type="ChEBI" id="CHEBI:57540"/>
    </ligand>
</feature>
<keyword evidence="3 13" id="KW-0521">NADP</keyword>
<evidence type="ECO:0000256" key="8">
    <source>
        <dbReference type="ARBA" id="ARBA00023264"/>
    </source>
</evidence>
<dbReference type="GO" id="GO:0141153">
    <property type="term" value="F:glycerol-3-phosphate dehydrogenase (NADP+) activity"/>
    <property type="evidence" value="ECO:0007669"/>
    <property type="project" value="RHEA"/>
</dbReference>
<dbReference type="InterPro" id="IPR006109">
    <property type="entry name" value="G3P_DH_NAD-dep_C"/>
</dbReference>
<dbReference type="PANTHER" id="PTHR11728">
    <property type="entry name" value="GLYCEROL-3-PHOSPHATE DEHYDROGENASE"/>
    <property type="match status" value="1"/>
</dbReference>
<dbReference type="NCBIfam" id="NF000942">
    <property type="entry name" value="PRK00094.1-4"/>
    <property type="match status" value="1"/>
</dbReference>
<feature type="binding site" evidence="13">
    <location>
        <position position="280"/>
    </location>
    <ligand>
        <name>NADPH</name>
        <dbReference type="ChEBI" id="CHEBI:57783"/>
    </ligand>
</feature>
<dbReference type="GO" id="GO:0046167">
    <property type="term" value="P:glycerol-3-phosphate biosynthetic process"/>
    <property type="evidence" value="ECO:0007669"/>
    <property type="project" value="UniProtKB-UniRule"/>
</dbReference>
<evidence type="ECO:0000256" key="14">
    <source>
        <dbReference type="PIRSR" id="PIRSR000114-1"/>
    </source>
</evidence>
<feature type="binding site" evidence="13">
    <location>
        <position position="254"/>
    </location>
    <ligand>
        <name>sn-glycerol 3-phosphate</name>
        <dbReference type="ChEBI" id="CHEBI:57597"/>
    </ligand>
</feature>
<feature type="binding site" evidence="13">
    <location>
        <position position="105"/>
    </location>
    <ligand>
        <name>sn-glycerol 3-phosphate</name>
        <dbReference type="ChEBI" id="CHEBI:57597"/>
    </ligand>
</feature>
<comment type="catalytic activity">
    <reaction evidence="13">
        <text>sn-glycerol 3-phosphate + NAD(+) = dihydroxyacetone phosphate + NADH + H(+)</text>
        <dbReference type="Rhea" id="RHEA:11092"/>
        <dbReference type="ChEBI" id="CHEBI:15378"/>
        <dbReference type="ChEBI" id="CHEBI:57540"/>
        <dbReference type="ChEBI" id="CHEBI:57597"/>
        <dbReference type="ChEBI" id="CHEBI:57642"/>
        <dbReference type="ChEBI" id="CHEBI:57945"/>
        <dbReference type="EC" id="1.1.1.94"/>
    </reaction>
</comment>
<keyword evidence="13" id="KW-0547">Nucleotide-binding</keyword>
<evidence type="ECO:0000256" key="7">
    <source>
        <dbReference type="ARBA" id="ARBA00023209"/>
    </source>
</evidence>
<feature type="binding site" evidence="13">
    <location>
        <position position="32"/>
    </location>
    <ligand>
        <name>NADPH</name>
        <dbReference type="ChEBI" id="CHEBI:57783"/>
    </ligand>
</feature>
<feature type="binding site" evidence="13">
    <location>
        <position position="243"/>
    </location>
    <ligand>
        <name>sn-glycerol 3-phosphate</name>
        <dbReference type="ChEBI" id="CHEBI:57597"/>
    </ligand>
</feature>
<gene>
    <name evidence="13" type="primary">gpsA</name>
    <name evidence="20" type="ORF">SAMN05421543_12722</name>
</gene>
<dbReference type="Pfam" id="PF07479">
    <property type="entry name" value="NAD_Gly3P_dh_C"/>
    <property type="match status" value="1"/>
</dbReference>
<dbReference type="GO" id="GO:0141152">
    <property type="term" value="F:glycerol-3-phosphate dehydrogenase (NAD+) activity"/>
    <property type="evidence" value="ECO:0007669"/>
    <property type="project" value="RHEA"/>
</dbReference>
<dbReference type="InterPro" id="IPR036291">
    <property type="entry name" value="NAD(P)-bd_dom_sf"/>
</dbReference>
<dbReference type="PIRSF" id="PIRSF000114">
    <property type="entry name" value="Glycerol-3-P_dh"/>
    <property type="match status" value="1"/>
</dbReference>
<dbReference type="EC" id="1.1.1.94" evidence="10 13"/>
<feature type="binding site" evidence="13">
    <location>
        <position position="278"/>
    </location>
    <ligand>
        <name>NADPH</name>
        <dbReference type="ChEBI" id="CHEBI:57783"/>
    </ligand>
</feature>
<feature type="binding site" evidence="16">
    <location>
        <position position="254"/>
    </location>
    <ligand>
        <name>NAD(+)</name>
        <dbReference type="ChEBI" id="CHEBI:57540"/>
    </ligand>
</feature>
<dbReference type="InterPro" id="IPR008927">
    <property type="entry name" value="6-PGluconate_DH-like_C_sf"/>
</dbReference>
<feature type="binding site" evidence="13">
    <location>
        <position position="253"/>
    </location>
    <ligand>
        <name>sn-glycerol 3-phosphate</name>
        <dbReference type="ChEBI" id="CHEBI:57597"/>
    </ligand>
</feature>
<dbReference type="HAMAP" id="MF_00394">
    <property type="entry name" value="NAD_Glyc3P_dehydrog"/>
    <property type="match status" value="1"/>
</dbReference>
<feature type="binding site" evidence="13">
    <location>
        <position position="139"/>
    </location>
    <ligand>
        <name>NADPH</name>
        <dbReference type="ChEBI" id="CHEBI:57783"/>
    </ligand>
</feature>
<protein>
    <recommendedName>
        <fullName evidence="11 13">Glycerol-3-phosphate dehydrogenase [NAD(P)+]</fullName>
        <ecNumber evidence="10 13">1.1.1.94</ecNumber>
    </recommendedName>
    <alternativeName>
        <fullName evidence="13">NAD(P)(+)-dependent glycerol-3-phosphate dehydrogenase</fullName>
    </alternativeName>
    <alternativeName>
        <fullName evidence="12 13">NAD(P)H-dependent dihydroxyacetone-phosphate reductase</fullName>
    </alternativeName>
</protein>
<feature type="binding site" evidence="13">
    <location>
        <position position="254"/>
    </location>
    <ligand>
        <name>NADPH</name>
        <dbReference type="ChEBI" id="CHEBI:57783"/>
    </ligand>
</feature>
<dbReference type="PROSITE" id="PS00957">
    <property type="entry name" value="NAD_G3PDH"/>
    <property type="match status" value="1"/>
</dbReference>
<dbReference type="PRINTS" id="PR00077">
    <property type="entry name" value="GPDHDRGNASE"/>
</dbReference>
<evidence type="ECO:0000256" key="3">
    <source>
        <dbReference type="ARBA" id="ARBA00022857"/>
    </source>
</evidence>
<evidence type="ECO:0000256" key="11">
    <source>
        <dbReference type="ARBA" id="ARBA00069372"/>
    </source>
</evidence>
<dbReference type="InterPro" id="IPR011128">
    <property type="entry name" value="G3P_DH_NAD-dep_N"/>
</dbReference>
<dbReference type="NCBIfam" id="NF000940">
    <property type="entry name" value="PRK00094.1-2"/>
    <property type="match status" value="1"/>
</dbReference>
<dbReference type="Gene3D" id="3.40.50.720">
    <property type="entry name" value="NAD(P)-binding Rossmann-like Domain"/>
    <property type="match status" value="1"/>
</dbReference>
<comment type="function">
    <text evidence="13">Catalyzes the reduction of the glycolytic intermediate dihydroxyacetone phosphate (DHAP) to sn-glycerol 3-phosphate (G3P), the key precursor for phospholipid synthesis.</text>
</comment>
<feature type="binding site" evidence="13">
    <location>
        <position position="31"/>
    </location>
    <ligand>
        <name>NADPH</name>
        <dbReference type="ChEBI" id="CHEBI:57783"/>
    </ligand>
</feature>
<name>A0A1I7L780_9BACL</name>
<evidence type="ECO:0000256" key="9">
    <source>
        <dbReference type="ARBA" id="ARBA00052716"/>
    </source>
</evidence>
<dbReference type="InterPro" id="IPR013328">
    <property type="entry name" value="6PGD_dom2"/>
</dbReference>
<keyword evidence="8 13" id="KW-1208">Phospholipid metabolism</keyword>
<dbReference type="NCBIfam" id="NF000941">
    <property type="entry name" value="PRK00094.1-3"/>
    <property type="match status" value="1"/>
</dbReference>
<sequence length="346" mass="36599">MNISVLGAGSWGTALAMVLVGNGHRTTLWARRAGLVDEIRTMGTNHHYLPGVRLPRELSATDDAAEALSGAEMVVYVVPSASMAEVVEATSRWVPHEALLVHAVKGFDPATHRRMSQVILAAHPGAASRVCALTGPSHAEEVARGLPTTLVAAAYSRQTAERVQDALMNATLRVYTNPDVVGAELGGALKNIIALGVGIADGLGYGDNAKAALMTRGLAEISRLGRAMGASPLTFAGLSGVGDLIVTCTSRHSRNFRAGRLLGQGRPLPEVLNEIGMVVEGVTATKAAVEIAAEHGVEMPISRAIYQVLFEGKQAEEAVEDLMGRERGRELEEVARDLIPPDWQRA</sequence>
<evidence type="ECO:0000256" key="13">
    <source>
        <dbReference type="HAMAP-Rule" id="MF_00394"/>
    </source>
</evidence>
<proteinExistence type="inferred from homology"/>
<comment type="pathway">
    <text evidence="13">Membrane lipid metabolism; glycerophospholipid metabolism.</text>
</comment>
<feature type="binding site" evidence="16">
    <location>
        <position position="139"/>
    </location>
    <ligand>
        <name>NAD(+)</name>
        <dbReference type="ChEBI" id="CHEBI:57540"/>
    </ligand>
</feature>
<evidence type="ECO:0000256" key="12">
    <source>
        <dbReference type="ARBA" id="ARBA00080511"/>
    </source>
</evidence>
<dbReference type="Pfam" id="PF01210">
    <property type="entry name" value="NAD_Gly3P_dh_N"/>
    <property type="match status" value="1"/>
</dbReference>
<evidence type="ECO:0000256" key="5">
    <source>
        <dbReference type="ARBA" id="ARBA00023027"/>
    </source>
</evidence>
<comment type="catalytic activity">
    <reaction evidence="9">
        <text>sn-glycerol 3-phosphate + NADP(+) = dihydroxyacetone phosphate + NADPH + H(+)</text>
        <dbReference type="Rhea" id="RHEA:11096"/>
        <dbReference type="ChEBI" id="CHEBI:15378"/>
        <dbReference type="ChEBI" id="CHEBI:57597"/>
        <dbReference type="ChEBI" id="CHEBI:57642"/>
        <dbReference type="ChEBI" id="CHEBI:57783"/>
        <dbReference type="ChEBI" id="CHEBI:58349"/>
        <dbReference type="EC" id="1.1.1.94"/>
    </reaction>
    <physiologicalReaction direction="right-to-left" evidence="9">
        <dbReference type="Rhea" id="RHEA:11098"/>
    </physiologicalReaction>
</comment>
<feature type="binding site" evidence="13">
    <location>
        <position position="190"/>
    </location>
    <ligand>
        <name>sn-glycerol 3-phosphate</name>
        <dbReference type="ChEBI" id="CHEBI:57597"/>
    </ligand>
</feature>
<reference evidence="21" key="1">
    <citation type="submission" date="2016-10" db="EMBL/GenBank/DDBJ databases">
        <authorList>
            <person name="Varghese N."/>
        </authorList>
    </citation>
    <scope>NUCLEOTIDE SEQUENCE [LARGE SCALE GENOMIC DNA]</scope>
    <source>
        <strain evidence="21">DSM 17980</strain>
    </source>
</reference>
<dbReference type="Gene3D" id="1.10.1040.10">
    <property type="entry name" value="N-(1-d-carboxylethyl)-l-norvaline Dehydrogenase, domain 2"/>
    <property type="match status" value="1"/>
</dbReference>
<dbReference type="GO" id="GO:0006650">
    <property type="term" value="P:glycerophospholipid metabolic process"/>
    <property type="evidence" value="ECO:0007669"/>
    <property type="project" value="UniProtKB-UniRule"/>
</dbReference>
<feature type="domain" description="Glycerol-3-phosphate dehydrogenase NAD-dependent N-terminal" evidence="18">
    <location>
        <begin position="3"/>
        <end position="159"/>
    </location>
</feature>
<dbReference type="GO" id="GO:0051287">
    <property type="term" value="F:NAD binding"/>
    <property type="evidence" value="ECO:0007669"/>
    <property type="project" value="InterPro"/>
</dbReference>
<dbReference type="InterPro" id="IPR006168">
    <property type="entry name" value="G3P_DH_NAD-dep"/>
</dbReference>
<feature type="binding site" evidence="13">
    <location>
        <position position="255"/>
    </location>
    <ligand>
        <name>sn-glycerol 3-phosphate</name>
        <dbReference type="ChEBI" id="CHEBI:57597"/>
    </ligand>
</feature>
<feature type="binding site" evidence="13">
    <location>
        <position position="105"/>
    </location>
    <ligand>
        <name>NADPH</name>
        <dbReference type="ChEBI" id="CHEBI:57783"/>
    </ligand>
</feature>
<evidence type="ECO:0000256" key="15">
    <source>
        <dbReference type="PIRSR" id="PIRSR000114-2"/>
    </source>
</evidence>
<keyword evidence="4 13" id="KW-0560">Oxidoreductase</keyword>
<evidence type="ECO:0000313" key="21">
    <source>
        <dbReference type="Proteomes" id="UP000183508"/>
    </source>
</evidence>
<feature type="binding site" evidence="13">
    <location>
        <position position="135"/>
    </location>
    <ligand>
        <name>sn-glycerol 3-phosphate</name>
        <dbReference type="ChEBI" id="CHEBI:57597"/>
    </ligand>
</feature>
<dbReference type="SUPFAM" id="SSF48179">
    <property type="entry name" value="6-phosphogluconate dehydrogenase C-terminal domain-like"/>
    <property type="match status" value="1"/>
</dbReference>
<dbReference type="STRING" id="392015.SAMN05421543_12722"/>
<evidence type="ECO:0000256" key="10">
    <source>
        <dbReference type="ARBA" id="ARBA00066687"/>
    </source>
</evidence>
<organism evidence="20 21">
    <name type="scientific">Alicyclobacillus macrosporangiidus</name>
    <dbReference type="NCBI Taxonomy" id="392015"/>
    <lineage>
        <taxon>Bacteria</taxon>
        <taxon>Bacillati</taxon>
        <taxon>Bacillota</taxon>
        <taxon>Bacilli</taxon>
        <taxon>Bacillales</taxon>
        <taxon>Alicyclobacillaceae</taxon>
        <taxon>Alicyclobacillus</taxon>
    </lineage>
</organism>
<keyword evidence="6 13" id="KW-0443">Lipid metabolism</keyword>
<dbReference type="eggNOG" id="COG0240">
    <property type="taxonomic scope" value="Bacteria"/>
</dbReference>
<feature type="binding site" evidence="13">
    <location>
        <position position="10"/>
    </location>
    <ligand>
        <name>NADPH</name>
        <dbReference type="ChEBI" id="CHEBI:57783"/>
    </ligand>
</feature>
<dbReference type="GO" id="GO:0046168">
    <property type="term" value="P:glycerol-3-phosphate catabolic process"/>
    <property type="evidence" value="ECO:0007669"/>
    <property type="project" value="InterPro"/>
</dbReference>
<dbReference type="PANTHER" id="PTHR11728:SF1">
    <property type="entry name" value="GLYCEROL-3-PHOSPHATE DEHYDROGENASE [NAD(+)] 2, CHLOROPLASTIC"/>
    <property type="match status" value="1"/>
</dbReference>
<dbReference type="FunFam" id="1.10.1040.10:FF:000001">
    <property type="entry name" value="Glycerol-3-phosphate dehydrogenase [NAD(P)+]"/>
    <property type="match status" value="1"/>
</dbReference>
<keyword evidence="13" id="KW-0963">Cytoplasm</keyword>
<feature type="binding site" evidence="13">
    <location>
        <position position="48"/>
    </location>
    <ligand>
        <name>NADPH</name>
        <dbReference type="ChEBI" id="CHEBI:57783"/>
    </ligand>
</feature>
<feature type="binding site" evidence="13">
    <location>
        <position position="11"/>
    </location>
    <ligand>
        <name>NADPH</name>
        <dbReference type="ChEBI" id="CHEBI:57783"/>
    </ligand>
</feature>
<dbReference type="UniPathway" id="UPA00940"/>
<evidence type="ECO:0000256" key="2">
    <source>
        <dbReference type="ARBA" id="ARBA00022516"/>
    </source>
</evidence>
<dbReference type="SUPFAM" id="SSF51735">
    <property type="entry name" value="NAD(P)-binding Rossmann-fold domains"/>
    <property type="match status" value="1"/>
</dbReference>
<dbReference type="AlphaFoldDB" id="A0A1I7L780"/>
<evidence type="ECO:0000313" key="20">
    <source>
        <dbReference type="EMBL" id="SFV05597.1"/>
    </source>
</evidence>